<dbReference type="EMBL" id="VZRB01000008">
    <property type="protein sequence ID" value="KAB1146784.1"/>
    <property type="molecule type" value="Genomic_DNA"/>
</dbReference>
<sequence length="163" mass="16994">MTDQPAPLTAQQLADIDARAAARRAALSGWINCYSPLDEQEALEDAEAVLEEDMPALLAEVRRLHDETAPLTDSERTMLRYALDLAQEQIWSEGGFTDDDQAAVDSLRARVDGQTPPAAASSGVVGGRQAPAQPPGAPEPPHTPAGPSQGRTGAAADAGGRTG</sequence>
<reference evidence="2 3" key="1">
    <citation type="submission" date="2019-09" db="EMBL/GenBank/DDBJ databases">
        <title>Screening of Novel Bioactive Compounds from Soil-Associated.</title>
        <authorList>
            <person name="Zhao S."/>
        </authorList>
    </citation>
    <scope>NUCLEOTIDE SEQUENCE [LARGE SCALE GENOMIC DNA]</scope>
    <source>
        <strain evidence="2 3">HIT-DPA4</strain>
    </source>
</reference>
<dbReference type="RefSeq" id="WP_150948464.1">
    <property type="nucleotide sequence ID" value="NZ_VZRB01000008.1"/>
</dbReference>
<evidence type="ECO:0000313" key="2">
    <source>
        <dbReference type="EMBL" id="KAB1146784.1"/>
    </source>
</evidence>
<dbReference type="Proteomes" id="UP000442707">
    <property type="component" value="Unassembled WGS sequence"/>
</dbReference>
<gene>
    <name evidence="2" type="ORF">F7R91_14485</name>
</gene>
<keyword evidence="3" id="KW-1185">Reference proteome</keyword>
<dbReference type="AlphaFoldDB" id="A0A6H9UZF7"/>
<name>A0A6H9UZF7_9ACTN</name>
<evidence type="ECO:0000256" key="1">
    <source>
        <dbReference type="SAM" id="MobiDB-lite"/>
    </source>
</evidence>
<organism evidence="2 3">
    <name type="scientific">Streptomyces luteolifulvus</name>
    <dbReference type="NCBI Taxonomy" id="2615112"/>
    <lineage>
        <taxon>Bacteria</taxon>
        <taxon>Bacillati</taxon>
        <taxon>Actinomycetota</taxon>
        <taxon>Actinomycetes</taxon>
        <taxon>Kitasatosporales</taxon>
        <taxon>Streptomycetaceae</taxon>
        <taxon>Streptomyces</taxon>
    </lineage>
</organism>
<evidence type="ECO:0000313" key="3">
    <source>
        <dbReference type="Proteomes" id="UP000442707"/>
    </source>
</evidence>
<feature type="compositionally biased region" description="Low complexity" evidence="1">
    <location>
        <begin position="145"/>
        <end position="163"/>
    </location>
</feature>
<feature type="compositionally biased region" description="Pro residues" evidence="1">
    <location>
        <begin position="132"/>
        <end position="144"/>
    </location>
</feature>
<proteinExistence type="predicted"/>
<accession>A0A6H9UZF7</accession>
<comment type="caution">
    <text evidence="2">The sequence shown here is derived from an EMBL/GenBank/DDBJ whole genome shotgun (WGS) entry which is preliminary data.</text>
</comment>
<feature type="region of interest" description="Disordered" evidence="1">
    <location>
        <begin position="103"/>
        <end position="163"/>
    </location>
</feature>
<protein>
    <submittedName>
        <fullName evidence="2">Uncharacterized protein</fullName>
    </submittedName>
</protein>